<protein>
    <submittedName>
        <fullName evidence="1">Uncharacterized protein</fullName>
    </submittedName>
</protein>
<comment type="caution">
    <text evidence="1">The sequence shown here is derived from an EMBL/GenBank/DDBJ whole genome shotgun (WGS) entry which is preliminary data.</text>
</comment>
<dbReference type="RefSeq" id="WP_189041607.1">
    <property type="nucleotide sequence ID" value="NZ_BMJQ01000001.1"/>
</dbReference>
<name>A0A8J2YP21_9PROT</name>
<sequence>MSLEAVMQTVVVVRSAADAVRSLLSLRRSRKRIDDVIPVYRLATRDELLRARSDLAIDVTSGLVPR</sequence>
<accession>A0A8J2YP21</accession>
<reference evidence="1" key="1">
    <citation type="journal article" date="2014" name="Int. J. Syst. Evol. Microbiol.">
        <title>Complete genome sequence of Corynebacterium casei LMG S-19264T (=DSM 44701T), isolated from a smear-ripened cheese.</title>
        <authorList>
            <consortium name="US DOE Joint Genome Institute (JGI-PGF)"/>
            <person name="Walter F."/>
            <person name="Albersmeier A."/>
            <person name="Kalinowski J."/>
            <person name="Ruckert C."/>
        </authorList>
    </citation>
    <scope>NUCLEOTIDE SEQUENCE</scope>
    <source>
        <strain evidence="1">CGMCC 1.15725</strain>
    </source>
</reference>
<keyword evidence="2" id="KW-1185">Reference proteome</keyword>
<proteinExistence type="predicted"/>
<evidence type="ECO:0000313" key="2">
    <source>
        <dbReference type="Proteomes" id="UP000646365"/>
    </source>
</evidence>
<dbReference type="EMBL" id="BMJQ01000001">
    <property type="protein sequence ID" value="GGF00390.1"/>
    <property type="molecule type" value="Genomic_DNA"/>
</dbReference>
<dbReference type="AlphaFoldDB" id="A0A8J2YP21"/>
<reference evidence="1" key="2">
    <citation type="submission" date="2020-09" db="EMBL/GenBank/DDBJ databases">
        <authorList>
            <person name="Sun Q."/>
            <person name="Zhou Y."/>
        </authorList>
    </citation>
    <scope>NUCLEOTIDE SEQUENCE</scope>
    <source>
        <strain evidence="1">CGMCC 1.15725</strain>
    </source>
</reference>
<organism evidence="1 2">
    <name type="scientific">Aliidongia dinghuensis</name>
    <dbReference type="NCBI Taxonomy" id="1867774"/>
    <lineage>
        <taxon>Bacteria</taxon>
        <taxon>Pseudomonadati</taxon>
        <taxon>Pseudomonadota</taxon>
        <taxon>Alphaproteobacteria</taxon>
        <taxon>Rhodospirillales</taxon>
        <taxon>Dongiaceae</taxon>
        <taxon>Aliidongia</taxon>
    </lineage>
</organism>
<evidence type="ECO:0000313" key="1">
    <source>
        <dbReference type="EMBL" id="GGF00390.1"/>
    </source>
</evidence>
<gene>
    <name evidence="1" type="ORF">GCM10011611_02500</name>
</gene>
<dbReference type="Proteomes" id="UP000646365">
    <property type="component" value="Unassembled WGS sequence"/>
</dbReference>